<comment type="caution">
    <text evidence="2">The sequence shown here is derived from an EMBL/GenBank/DDBJ whole genome shotgun (WGS) entry which is preliminary data.</text>
</comment>
<dbReference type="Proteomes" id="UP000197138">
    <property type="component" value="Unassembled WGS sequence"/>
</dbReference>
<accession>A0A218XW43</accession>
<evidence type="ECO:0000313" key="5">
    <source>
        <dbReference type="Proteomes" id="UP000233551"/>
    </source>
</evidence>
<evidence type="ECO:0000313" key="2">
    <source>
        <dbReference type="EMBL" id="OWM88492.1"/>
    </source>
</evidence>
<name>A0A218XW43_PUNGR</name>
<feature type="region of interest" description="Disordered" evidence="1">
    <location>
        <begin position="29"/>
        <end position="64"/>
    </location>
</feature>
<sequence>MESVSRVDWRVLTRVKARFEEAQVEVRNLRLHKAQGPTPQNHRSRAPTPPHTSSARNSSAEWGLAPSHYLAPSRVHAEDDSDWMCEPRLGITQELDHSDDYLENRPVLLSPVDSVRPDPRLLEPTLP</sequence>
<organism evidence="2 4">
    <name type="scientific">Punica granatum</name>
    <name type="common">Pomegranate</name>
    <dbReference type="NCBI Taxonomy" id="22663"/>
    <lineage>
        <taxon>Eukaryota</taxon>
        <taxon>Viridiplantae</taxon>
        <taxon>Streptophyta</taxon>
        <taxon>Embryophyta</taxon>
        <taxon>Tracheophyta</taxon>
        <taxon>Spermatophyta</taxon>
        <taxon>Magnoliopsida</taxon>
        <taxon>eudicotyledons</taxon>
        <taxon>Gunneridae</taxon>
        <taxon>Pentapetalae</taxon>
        <taxon>rosids</taxon>
        <taxon>malvids</taxon>
        <taxon>Myrtales</taxon>
        <taxon>Lythraceae</taxon>
        <taxon>Punica</taxon>
    </lineage>
</organism>
<reference evidence="3 5" key="3">
    <citation type="submission" date="2017-11" db="EMBL/GenBank/DDBJ databases">
        <title>De-novo sequencing of pomegranate (Punica granatum L.) genome.</title>
        <authorList>
            <person name="Akparov Z."/>
            <person name="Amiraslanov A."/>
            <person name="Hajiyeva S."/>
            <person name="Abbasov M."/>
            <person name="Kaur K."/>
            <person name="Hamwieh A."/>
            <person name="Solovyev V."/>
            <person name="Salamov A."/>
            <person name="Braich B."/>
            <person name="Kosarev P."/>
            <person name="Mahmoud A."/>
            <person name="Hajiyev E."/>
            <person name="Babayeva S."/>
            <person name="Izzatullayeva V."/>
            <person name="Mammadov A."/>
            <person name="Mammadov A."/>
            <person name="Sharifova S."/>
            <person name="Ojaghi J."/>
            <person name="Eynullazada K."/>
            <person name="Bayramov B."/>
            <person name="Abdulazimova A."/>
            <person name="Shahmuradov I."/>
        </authorList>
    </citation>
    <scope>NUCLEOTIDE SEQUENCE [LARGE SCALE GENOMIC DNA]</scope>
    <source>
        <strain evidence="3">AG2017</strain>
        <strain evidence="5">cv. AG2017</strain>
        <tissue evidence="3">Leaf</tissue>
    </source>
</reference>
<keyword evidence="5" id="KW-1185">Reference proteome</keyword>
<dbReference type="EMBL" id="MTKT01000795">
    <property type="protein sequence ID" value="OWM88492.1"/>
    <property type="molecule type" value="Genomic_DNA"/>
</dbReference>
<evidence type="ECO:0000256" key="1">
    <source>
        <dbReference type="SAM" id="MobiDB-lite"/>
    </source>
</evidence>
<feature type="compositionally biased region" description="Polar residues" evidence="1">
    <location>
        <begin position="51"/>
        <end position="60"/>
    </location>
</feature>
<protein>
    <submittedName>
        <fullName evidence="2">Uncharacterized protein</fullName>
    </submittedName>
</protein>
<dbReference type="EMBL" id="PGOL01000489">
    <property type="protein sequence ID" value="PKI69591.1"/>
    <property type="molecule type" value="Genomic_DNA"/>
</dbReference>
<reference evidence="2" key="2">
    <citation type="submission" date="2017-06" db="EMBL/GenBank/DDBJ databases">
        <title>The pomegranate genome and the genomics of punicalagin biosynthesis.</title>
        <authorList>
            <person name="Xu C."/>
        </authorList>
    </citation>
    <scope>NUCLEOTIDE SEQUENCE [LARGE SCALE GENOMIC DNA]</scope>
    <source>
        <tissue evidence="2">Fresh leaf</tissue>
    </source>
</reference>
<reference evidence="4" key="1">
    <citation type="journal article" date="2017" name="Plant J.">
        <title>The pomegranate (Punica granatum L.) genome and the genomics of punicalagin biosynthesis.</title>
        <authorList>
            <person name="Qin G."/>
            <person name="Xu C."/>
            <person name="Ming R."/>
            <person name="Tang H."/>
            <person name="Guyot R."/>
            <person name="Kramer E.M."/>
            <person name="Hu Y."/>
            <person name="Yi X."/>
            <person name="Qi Y."/>
            <person name="Xu X."/>
            <person name="Gao Z."/>
            <person name="Pan H."/>
            <person name="Jian J."/>
            <person name="Tian Y."/>
            <person name="Yue Z."/>
            <person name="Xu Y."/>
        </authorList>
    </citation>
    <scope>NUCLEOTIDE SEQUENCE [LARGE SCALE GENOMIC DNA]</scope>
    <source>
        <strain evidence="4">cv. Dabenzi</strain>
    </source>
</reference>
<proteinExistence type="predicted"/>
<evidence type="ECO:0000313" key="4">
    <source>
        <dbReference type="Proteomes" id="UP000197138"/>
    </source>
</evidence>
<evidence type="ECO:0000313" key="3">
    <source>
        <dbReference type="EMBL" id="PKI69591.1"/>
    </source>
</evidence>
<dbReference type="AlphaFoldDB" id="A0A218XW43"/>
<gene>
    <name evidence="2" type="ORF">CDL15_Pgr023993</name>
    <name evidence="3" type="ORF">CRG98_010004</name>
</gene>
<dbReference type="Proteomes" id="UP000233551">
    <property type="component" value="Unassembled WGS sequence"/>
</dbReference>
<feature type="region of interest" description="Disordered" evidence="1">
    <location>
        <begin position="106"/>
        <end position="127"/>
    </location>
</feature>